<evidence type="ECO:0000256" key="2">
    <source>
        <dbReference type="ARBA" id="ARBA00022692"/>
    </source>
</evidence>
<evidence type="ECO:0000313" key="7">
    <source>
        <dbReference type="Proteomes" id="UP000289857"/>
    </source>
</evidence>
<feature type="transmembrane region" description="Helical" evidence="5">
    <location>
        <begin position="7"/>
        <end position="25"/>
    </location>
</feature>
<dbReference type="InterPro" id="IPR032808">
    <property type="entry name" value="DoxX"/>
</dbReference>
<feature type="transmembrane region" description="Helical" evidence="5">
    <location>
        <begin position="73"/>
        <end position="90"/>
    </location>
</feature>
<organism evidence="6 7">
    <name type="scientific">Flavobacterium stagni</name>
    <dbReference type="NCBI Taxonomy" id="2506421"/>
    <lineage>
        <taxon>Bacteria</taxon>
        <taxon>Pseudomonadati</taxon>
        <taxon>Bacteroidota</taxon>
        <taxon>Flavobacteriia</taxon>
        <taxon>Flavobacteriales</taxon>
        <taxon>Flavobacteriaceae</taxon>
        <taxon>Flavobacterium</taxon>
    </lineage>
</organism>
<evidence type="ECO:0000256" key="4">
    <source>
        <dbReference type="ARBA" id="ARBA00023136"/>
    </source>
</evidence>
<evidence type="ECO:0000256" key="1">
    <source>
        <dbReference type="ARBA" id="ARBA00004141"/>
    </source>
</evidence>
<name>A0A4Q1KCA8_9FLAO</name>
<dbReference type="EMBL" id="SBKN01000003">
    <property type="protein sequence ID" value="RXR22829.1"/>
    <property type="molecule type" value="Genomic_DNA"/>
</dbReference>
<keyword evidence="7" id="KW-1185">Reference proteome</keyword>
<comment type="caution">
    <text evidence="6">The sequence shown here is derived from an EMBL/GenBank/DDBJ whole genome shotgun (WGS) entry which is preliminary data.</text>
</comment>
<dbReference type="AlphaFoldDB" id="A0A4Q1KCA8"/>
<evidence type="ECO:0000256" key="3">
    <source>
        <dbReference type="ARBA" id="ARBA00022989"/>
    </source>
</evidence>
<evidence type="ECO:0000313" key="6">
    <source>
        <dbReference type="EMBL" id="RXR22829.1"/>
    </source>
</evidence>
<comment type="subcellular location">
    <subcellularLocation>
        <location evidence="1">Membrane</location>
        <topology evidence="1">Multi-pass membrane protein</topology>
    </subcellularLocation>
</comment>
<accession>A0A4Q1KCA8</accession>
<keyword evidence="2 5" id="KW-0812">Transmembrane</keyword>
<keyword evidence="3 5" id="KW-1133">Transmembrane helix</keyword>
<reference evidence="7" key="1">
    <citation type="submission" date="2019-01" db="EMBL/GenBank/DDBJ databases">
        <title>Cytophagaceae bacterium strain CAR-16.</title>
        <authorList>
            <person name="Chen W.-M."/>
        </authorList>
    </citation>
    <scope>NUCLEOTIDE SEQUENCE [LARGE SCALE GENOMIC DNA]</scope>
    <source>
        <strain evidence="7">WWJ-16</strain>
    </source>
</reference>
<dbReference type="Pfam" id="PF07681">
    <property type="entry name" value="DoxX"/>
    <property type="match status" value="1"/>
</dbReference>
<protein>
    <submittedName>
        <fullName evidence="6">DoxX family membrane protein</fullName>
    </submittedName>
</protein>
<dbReference type="Proteomes" id="UP000289857">
    <property type="component" value="Unassembled WGS sequence"/>
</dbReference>
<evidence type="ECO:0000256" key="5">
    <source>
        <dbReference type="SAM" id="Phobius"/>
    </source>
</evidence>
<dbReference type="RefSeq" id="WP_129461059.1">
    <property type="nucleotide sequence ID" value="NZ_SBKN01000003.1"/>
</dbReference>
<sequence>MKITGIVIRILLGGLMLFASIAYFFDLIKAEPPVGAMATMNAGFAATGYLFPLVKSIELICGLALVTNKLPRLIPIILFPISINIFLIHLCLDRQNLAIAFFVLGANLFLLFQQRTHYRELFKL</sequence>
<feature type="transmembrane region" description="Helical" evidence="5">
    <location>
        <begin position="96"/>
        <end position="113"/>
    </location>
</feature>
<keyword evidence="4 5" id="KW-0472">Membrane</keyword>
<dbReference type="OrthoDB" id="8161897at2"/>
<feature type="transmembrane region" description="Helical" evidence="5">
    <location>
        <begin position="45"/>
        <end position="66"/>
    </location>
</feature>
<gene>
    <name evidence="6" type="ORF">EQG61_06240</name>
</gene>
<proteinExistence type="predicted"/>